<evidence type="ECO:0000313" key="3">
    <source>
        <dbReference type="EMBL" id="KAF7342841.1"/>
    </source>
</evidence>
<evidence type="ECO:0000313" key="4">
    <source>
        <dbReference type="Proteomes" id="UP000623467"/>
    </source>
</evidence>
<evidence type="ECO:0000256" key="1">
    <source>
        <dbReference type="SAM" id="MobiDB-lite"/>
    </source>
</evidence>
<dbReference type="EMBL" id="JACAZH010000024">
    <property type="protein sequence ID" value="KAF7342841.1"/>
    <property type="molecule type" value="Genomic_DNA"/>
</dbReference>
<keyword evidence="2" id="KW-0732">Signal</keyword>
<gene>
    <name evidence="3" type="ORF">MSAN_02000200</name>
</gene>
<comment type="caution">
    <text evidence="3">The sequence shown here is derived from an EMBL/GenBank/DDBJ whole genome shotgun (WGS) entry which is preliminary data.</text>
</comment>
<evidence type="ECO:0000256" key="2">
    <source>
        <dbReference type="SAM" id="SignalP"/>
    </source>
</evidence>
<feature type="region of interest" description="Disordered" evidence="1">
    <location>
        <begin position="32"/>
        <end position="52"/>
    </location>
</feature>
<feature type="compositionally biased region" description="Basic and acidic residues" evidence="1">
    <location>
        <begin position="40"/>
        <end position="52"/>
    </location>
</feature>
<feature type="signal peptide" evidence="2">
    <location>
        <begin position="1"/>
        <end position="21"/>
    </location>
</feature>
<organism evidence="3 4">
    <name type="scientific">Mycena sanguinolenta</name>
    <dbReference type="NCBI Taxonomy" id="230812"/>
    <lineage>
        <taxon>Eukaryota</taxon>
        <taxon>Fungi</taxon>
        <taxon>Dikarya</taxon>
        <taxon>Basidiomycota</taxon>
        <taxon>Agaricomycotina</taxon>
        <taxon>Agaricomycetes</taxon>
        <taxon>Agaricomycetidae</taxon>
        <taxon>Agaricales</taxon>
        <taxon>Marasmiineae</taxon>
        <taxon>Mycenaceae</taxon>
        <taxon>Mycena</taxon>
    </lineage>
</organism>
<sequence length="76" mass="8144">MKFANLLTALVSLVAFGVAIAVPVETDVNDVDSASAQRGSQDRRGLVDLSRRETDYNDVDMLSAQRGAQNTTTTTV</sequence>
<protein>
    <recommendedName>
        <fullName evidence="5">RxLR effector protein</fullName>
    </recommendedName>
</protein>
<feature type="chain" id="PRO_5034324335" description="RxLR effector protein" evidence="2">
    <location>
        <begin position="22"/>
        <end position="76"/>
    </location>
</feature>
<accession>A0A8H6XLS9</accession>
<reference evidence="3" key="1">
    <citation type="submission" date="2020-05" db="EMBL/GenBank/DDBJ databases">
        <title>Mycena genomes resolve the evolution of fungal bioluminescence.</title>
        <authorList>
            <person name="Tsai I.J."/>
        </authorList>
    </citation>
    <scope>NUCLEOTIDE SEQUENCE</scope>
    <source>
        <strain evidence="3">160909Yilan</strain>
    </source>
</reference>
<dbReference type="OrthoDB" id="10555627at2759"/>
<proteinExistence type="predicted"/>
<keyword evidence="4" id="KW-1185">Reference proteome</keyword>
<dbReference type="AlphaFoldDB" id="A0A8H6XLS9"/>
<name>A0A8H6XLS9_9AGAR</name>
<evidence type="ECO:0008006" key="5">
    <source>
        <dbReference type="Google" id="ProtNLM"/>
    </source>
</evidence>
<feature type="region of interest" description="Disordered" evidence="1">
    <location>
        <begin position="57"/>
        <end position="76"/>
    </location>
</feature>
<dbReference type="Proteomes" id="UP000623467">
    <property type="component" value="Unassembled WGS sequence"/>
</dbReference>
<feature type="compositionally biased region" description="Polar residues" evidence="1">
    <location>
        <begin position="66"/>
        <end position="76"/>
    </location>
</feature>